<keyword evidence="2" id="KW-0805">Transcription regulation</keyword>
<dbReference type="SUPFAM" id="SSF53850">
    <property type="entry name" value="Periplasmic binding protein-like II"/>
    <property type="match status" value="1"/>
</dbReference>
<accession>A0A848NW63</accession>
<reference evidence="7 8" key="1">
    <citation type="submission" date="2020-04" db="EMBL/GenBank/DDBJ databases">
        <title>Ralstonia insidiosa genome sequencing and assembly.</title>
        <authorList>
            <person name="Martins R.C.R."/>
            <person name="Perdigao-Neto L.V."/>
            <person name="Levin A.S.S."/>
            <person name="Costa S.F."/>
        </authorList>
    </citation>
    <scope>NUCLEOTIDE SEQUENCE [LARGE SCALE GENOMIC DNA]</scope>
    <source>
        <strain evidence="7 8">5047</strain>
    </source>
</reference>
<dbReference type="InterPro" id="IPR036390">
    <property type="entry name" value="WH_DNA-bd_sf"/>
</dbReference>
<feature type="compositionally biased region" description="Polar residues" evidence="5">
    <location>
        <begin position="1"/>
        <end position="17"/>
    </location>
</feature>
<dbReference type="InterPro" id="IPR005119">
    <property type="entry name" value="LysR_subst-bd"/>
</dbReference>
<dbReference type="SUPFAM" id="SSF46785">
    <property type="entry name" value="Winged helix' DNA-binding domain"/>
    <property type="match status" value="1"/>
</dbReference>
<comment type="caution">
    <text evidence="7">The sequence shown here is derived from an EMBL/GenBank/DDBJ whole genome shotgun (WGS) entry which is preliminary data.</text>
</comment>
<gene>
    <name evidence="7" type="ORF">HGR00_06635</name>
</gene>
<dbReference type="InterPro" id="IPR036388">
    <property type="entry name" value="WH-like_DNA-bd_sf"/>
</dbReference>
<evidence type="ECO:0000256" key="2">
    <source>
        <dbReference type="ARBA" id="ARBA00023015"/>
    </source>
</evidence>
<dbReference type="GO" id="GO:0043565">
    <property type="term" value="F:sequence-specific DNA binding"/>
    <property type="evidence" value="ECO:0007669"/>
    <property type="project" value="TreeGrafter"/>
</dbReference>
<dbReference type="Pfam" id="PF00126">
    <property type="entry name" value="HTH_1"/>
    <property type="match status" value="1"/>
</dbReference>
<evidence type="ECO:0000259" key="6">
    <source>
        <dbReference type="PROSITE" id="PS50931"/>
    </source>
</evidence>
<dbReference type="AlphaFoldDB" id="A0A848NW63"/>
<feature type="region of interest" description="Disordered" evidence="5">
    <location>
        <begin position="1"/>
        <end position="25"/>
    </location>
</feature>
<name>A0A848NW63_9RALS</name>
<dbReference type="Gene3D" id="1.10.10.10">
    <property type="entry name" value="Winged helix-like DNA-binding domain superfamily/Winged helix DNA-binding domain"/>
    <property type="match status" value="1"/>
</dbReference>
<dbReference type="GO" id="GO:0003700">
    <property type="term" value="F:DNA-binding transcription factor activity"/>
    <property type="evidence" value="ECO:0007669"/>
    <property type="project" value="InterPro"/>
</dbReference>
<proteinExistence type="inferred from homology"/>
<evidence type="ECO:0000313" key="7">
    <source>
        <dbReference type="EMBL" id="NMV37579.1"/>
    </source>
</evidence>
<dbReference type="GO" id="GO:0006351">
    <property type="term" value="P:DNA-templated transcription"/>
    <property type="evidence" value="ECO:0007669"/>
    <property type="project" value="TreeGrafter"/>
</dbReference>
<evidence type="ECO:0000256" key="4">
    <source>
        <dbReference type="ARBA" id="ARBA00023163"/>
    </source>
</evidence>
<dbReference type="Proteomes" id="UP000575469">
    <property type="component" value="Unassembled WGS sequence"/>
</dbReference>
<evidence type="ECO:0000256" key="5">
    <source>
        <dbReference type="SAM" id="MobiDB-lite"/>
    </source>
</evidence>
<dbReference type="PANTHER" id="PTHR30537:SF3">
    <property type="entry name" value="TRANSCRIPTIONAL REGULATORY PROTEIN"/>
    <property type="match status" value="1"/>
</dbReference>
<evidence type="ECO:0000313" key="8">
    <source>
        <dbReference type="Proteomes" id="UP000575469"/>
    </source>
</evidence>
<evidence type="ECO:0000256" key="3">
    <source>
        <dbReference type="ARBA" id="ARBA00023125"/>
    </source>
</evidence>
<dbReference type="PANTHER" id="PTHR30537">
    <property type="entry name" value="HTH-TYPE TRANSCRIPTIONAL REGULATOR"/>
    <property type="match status" value="1"/>
</dbReference>
<comment type="similarity">
    <text evidence="1">Belongs to the LysR transcriptional regulatory family.</text>
</comment>
<dbReference type="Pfam" id="PF03466">
    <property type="entry name" value="LysR_substrate"/>
    <property type="match status" value="1"/>
</dbReference>
<dbReference type="InterPro" id="IPR058163">
    <property type="entry name" value="LysR-type_TF_proteobact-type"/>
</dbReference>
<sequence>MQKSSVFASQHSKNASPANHHPEPNVNWDNARIFLAVARTGTLRGAAQRLGVDQATVGRRIAALEGELSAKLFLRTSTALVLTPAGEALIGPAEAMEQAAHTIERRIAGTDEQLAGTIRVATTETLAATFVLPAIAQLRQQHPGIDIVCMTSKSIANLTKREADVAVRTVRPDSPDLIARRIAQLETGIYASRSYVAARGMPEEGTAFAGHDLVLYPRNEVPWMWEDLCGEPISRGRVVLQSSSAMTVFEAIVAGIGITELVCHRAETRPELVRVLPNRRDTQDVWLVTHADLHKTARVRALMDAIVNVFCAYKKPATPQRAQTA</sequence>
<dbReference type="EMBL" id="JABBZM010000004">
    <property type="protein sequence ID" value="NMV37579.1"/>
    <property type="molecule type" value="Genomic_DNA"/>
</dbReference>
<dbReference type="PROSITE" id="PS50931">
    <property type="entry name" value="HTH_LYSR"/>
    <property type="match status" value="1"/>
</dbReference>
<feature type="domain" description="HTH lysR-type" evidence="6">
    <location>
        <begin position="26"/>
        <end position="83"/>
    </location>
</feature>
<dbReference type="InterPro" id="IPR000847">
    <property type="entry name" value="LysR_HTH_N"/>
</dbReference>
<keyword evidence="4" id="KW-0804">Transcription</keyword>
<organism evidence="7 8">
    <name type="scientific">Ralstonia insidiosa</name>
    <dbReference type="NCBI Taxonomy" id="190721"/>
    <lineage>
        <taxon>Bacteria</taxon>
        <taxon>Pseudomonadati</taxon>
        <taxon>Pseudomonadota</taxon>
        <taxon>Betaproteobacteria</taxon>
        <taxon>Burkholderiales</taxon>
        <taxon>Burkholderiaceae</taxon>
        <taxon>Ralstonia</taxon>
    </lineage>
</organism>
<protein>
    <submittedName>
        <fullName evidence="7">LysR family transcriptional regulator</fullName>
    </submittedName>
</protein>
<keyword evidence="3" id="KW-0238">DNA-binding</keyword>
<dbReference type="Gene3D" id="3.40.190.290">
    <property type="match status" value="1"/>
</dbReference>
<evidence type="ECO:0000256" key="1">
    <source>
        <dbReference type="ARBA" id="ARBA00009437"/>
    </source>
</evidence>